<dbReference type="AlphaFoldDB" id="A0A1W4WI20"/>
<evidence type="ECO:0000256" key="11">
    <source>
        <dbReference type="RuleBase" id="RU003981"/>
    </source>
</evidence>
<dbReference type="RefSeq" id="XP_018323584.1">
    <property type="nucleotide sequence ID" value="XM_018468082.2"/>
</dbReference>
<sequence length="404" mass="44716">MLLKRVAIKLRRNYFVRHFSVERGSKTALFDFHLENGGKMVNFGGYVLPLQYTDQSIVQSHLHTRKKASLFDVSHMLQTELTGSDCVQFFEKLCTSDLNNLQNDAATLTVFTNHRGGIIDDLIVTKINQNHLYIVSNAARKENDKNLMIKALENYKSQNPKSDITLHFFEPKDRSLLALQGPAAAEVLQQETDVNLSKLYFMQSTTATVAGCGLCRVTRCGYTGEDGFEISIPSFTTVDVAKELVKNDSVKLAGLGARDSLRLEAGLCLYGNDITEDTTPIEAGLTWLVSKSRRERGDFPGAEIIVKQIKEGVTRKRVGLVIKAGGPPARHDAPILSRDGLEELGVVTSGCPAPSLGVNIAMGYVPTEYSKVGTRVCLKVRDKVYEAEVTKMPFVKSNYYSKPK</sequence>
<dbReference type="Gene3D" id="4.10.1250.10">
    <property type="entry name" value="Aminomethyltransferase fragment"/>
    <property type="match status" value="1"/>
</dbReference>
<dbReference type="OrthoDB" id="10263536at2759"/>
<dbReference type="FunFam" id="3.30.1360.120:FF:000014">
    <property type="entry name" value="Aminomethyltransferase"/>
    <property type="match status" value="1"/>
</dbReference>
<evidence type="ECO:0000259" key="13">
    <source>
        <dbReference type="Pfam" id="PF08669"/>
    </source>
</evidence>
<keyword evidence="14" id="KW-1185">Reference proteome</keyword>
<accession>A0A1W4WI20</accession>
<evidence type="ECO:0000256" key="6">
    <source>
        <dbReference type="ARBA" id="ARBA00022679"/>
    </source>
</evidence>
<dbReference type="KEGG" id="apln:108735872"/>
<feature type="domain" description="GCVT N-terminal" evidence="12">
    <location>
        <begin position="29"/>
        <end position="291"/>
    </location>
</feature>
<dbReference type="InterPro" id="IPR006222">
    <property type="entry name" value="GCVT_N"/>
</dbReference>
<dbReference type="InterPro" id="IPR013977">
    <property type="entry name" value="GcvT_C"/>
</dbReference>
<evidence type="ECO:0000256" key="8">
    <source>
        <dbReference type="ARBA" id="ARBA00023128"/>
    </source>
</evidence>
<organism evidence="14 15">
    <name type="scientific">Agrilus planipennis</name>
    <name type="common">Emerald ash borer</name>
    <name type="synonym">Agrilus marcopoli</name>
    <dbReference type="NCBI Taxonomy" id="224129"/>
    <lineage>
        <taxon>Eukaryota</taxon>
        <taxon>Metazoa</taxon>
        <taxon>Ecdysozoa</taxon>
        <taxon>Arthropoda</taxon>
        <taxon>Hexapoda</taxon>
        <taxon>Insecta</taxon>
        <taxon>Pterygota</taxon>
        <taxon>Neoptera</taxon>
        <taxon>Endopterygota</taxon>
        <taxon>Coleoptera</taxon>
        <taxon>Polyphaga</taxon>
        <taxon>Elateriformia</taxon>
        <taxon>Buprestoidea</taxon>
        <taxon>Buprestidae</taxon>
        <taxon>Agrilinae</taxon>
        <taxon>Agrilus</taxon>
    </lineage>
</organism>
<keyword evidence="5 11" id="KW-0032">Aminotransferase</keyword>
<evidence type="ECO:0000313" key="14">
    <source>
        <dbReference type="Proteomes" id="UP000192223"/>
    </source>
</evidence>
<dbReference type="Gene3D" id="3.30.70.1400">
    <property type="entry name" value="Aminomethyltransferase beta-barrel domains"/>
    <property type="match status" value="1"/>
</dbReference>
<dbReference type="GO" id="GO:0004047">
    <property type="term" value="F:aminomethyltransferase activity"/>
    <property type="evidence" value="ECO:0007669"/>
    <property type="project" value="UniProtKB-EC"/>
</dbReference>
<dbReference type="InterPro" id="IPR027266">
    <property type="entry name" value="TrmE/GcvT-like"/>
</dbReference>
<comment type="similarity">
    <text evidence="3 11">Belongs to the GcvT family.</text>
</comment>
<evidence type="ECO:0000256" key="7">
    <source>
        <dbReference type="ARBA" id="ARBA00022946"/>
    </source>
</evidence>
<proteinExistence type="inferred from homology"/>
<keyword evidence="8 11" id="KW-0496">Mitochondrion</keyword>
<comment type="subcellular location">
    <subcellularLocation>
        <location evidence="2 11">Mitochondrion</location>
    </subcellularLocation>
</comment>
<dbReference type="FunCoup" id="A0A1W4WI20">
    <property type="interactions" value="372"/>
</dbReference>
<dbReference type="NCBIfam" id="NF001567">
    <property type="entry name" value="PRK00389.1"/>
    <property type="match status" value="1"/>
</dbReference>
<gene>
    <name evidence="15" type="primary">LOC108735872</name>
</gene>
<dbReference type="NCBIfam" id="TIGR00528">
    <property type="entry name" value="gcvT"/>
    <property type="match status" value="1"/>
</dbReference>
<keyword evidence="6 11" id="KW-0808">Transferase</keyword>
<evidence type="ECO:0000256" key="10">
    <source>
        <dbReference type="PIRSR" id="PIRSR006487-1"/>
    </source>
</evidence>
<dbReference type="FunFam" id="4.10.1250.10:FF:000002">
    <property type="entry name" value="Aminomethyltransferase"/>
    <property type="match status" value="1"/>
</dbReference>
<feature type="domain" description="Aminomethyltransferase C-terminal" evidence="13">
    <location>
        <begin position="315"/>
        <end position="396"/>
    </location>
</feature>
<evidence type="ECO:0000256" key="4">
    <source>
        <dbReference type="ARBA" id="ARBA00011690"/>
    </source>
</evidence>
<dbReference type="SUPFAM" id="SSF103025">
    <property type="entry name" value="Folate-binding domain"/>
    <property type="match status" value="1"/>
</dbReference>
<dbReference type="SUPFAM" id="SSF101790">
    <property type="entry name" value="Aminomethyltransferase beta-barrel domain"/>
    <property type="match status" value="1"/>
</dbReference>
<dbReference type="InterPro" id="IPR029043">
    <property type="entry name" value="GcvT/YgfZ_C"/>
</dbReference>
<dbReference type="GO" id="GO:0006546">
    <property type="term" value="P:glycine catabolic process"/>
    <property type="evidence" value="ECO:0007669"/>
    <property type="project" value="InterPro"/>
</dbReference>
<protein>
    <recommendedName>
        <fullName evidence="11">Aminomethyltransferase</fullName>
        <ecNumber evidence="11">2.1.2.10</ecNumber>
    </recommendedName>
    <alternativeName>
        <fullName evidence="11">Glycine cleavage system T protein</fullName>
    </alternativeName>
</protein>
<dbReference type="InterPro" id="IPR028896">
    <property type="entry name" value="GcvT/YgfZ/DmdA"/>
</dbReference>
<evidence type="ECO:0000256" key="2">
    <source>
        <dbReference type="ARBA" id="ARBA00004173"/>
    </source>
</evidence>
<dbReference type="GO" id="GO:0008483">
    <property type="term" value="F:transaminase activity"/>
    <property type="evidence" value="ECO:0007669"/>
    <property type="project" value="UniProtKB-KW"/>
</dbReference>
<dbReference type="PIRSF" id="PIRSF006487">
    <property type="entry name" value="GcvT"/>
    <property type="match status" value="1"/>
</dbReference>
<dbReference type="STRING" id="224129.A0A1W4WI20"/>
<dbReference type="EC" id="2.1.2.10" evidence="11"/>
<comment type="function">
    <text evidence="1 11">The glycine cleavage system catalyzes the degradation of glycine.</text>
</comment>
<comment type="catalytic activity">
    <reaction evidence="9 11">
        <text>N(6)-[(R)-S(8)-aminomethyldihydrolipoyl]-L-lysyl-[protein] + (6S)-5,6,7,8-tetrahydrofolate = N(6)-[(R)-dihydrolipoyl]-L-lysyl-[protein] + (6R)-5,10-methylene-5,6,7,8-tetrahydrofolate + NH4(+)</text>
        <dbReference type="Rhea" id="RHEA:16945"/>
        <dbReference type="Rhea" id="RHEA-COMP:10475"/>
        <dbReference type="Rhea" id="RHEA-COMP:10492"/>
        <dbReference type="ChEBI" id="CHEBI:15636"/>
        <dbReference type="ChEBI" id="CHEBI:28938"/>
        <dbReference type="ChEBI" id="CHEBI:57453"/>
        <dbReference type="ChEBI" id="CHEBI:83100"/>
        <dbReference type="ChEBI" id="CHEBI:83143"/>
        <dbReference type="EC" id="2.1.2.10"/>
    </reaction>
</comment>
<evidence type="ECO:0000256" key="1">
    <source>
        <dbReference type="ARBA" id="ARBA00003631"/>
    </source>
</evidence>
<dbReference type="GeneID" id="108735872"/>
<dbReference type="Proteomes" id="UP000192223">
    <property type="component" value="Unplaced"/>
</dbReference>
<dbReference type="PANTHER" id="PTHR43757">
    <property type="entry name" value="AMINOMETHYLTRANSFERASE"/>
    <property type="match status" value="1"/>
</dbReference>
<dbReference type="GO" id="GO:0005960">
    <property type="term" value="C:glycine cleavage complex"/>
    <property type="evidence" value="ECO:0007669"/>
    <property type="project" value="InterPro"/>
</dbReference>
<evidence type="ECO:0000256" key="3">
    <source>
        <dbReference type="ARBA" id="ARBA00008609"/>
    </source>
</evidence>
<name>A0A1W4WI20_AGRPL</name>
<evidence type="ECO:0000256" key="9">
    <source>
        <dbReference type="ARBA" id="ARBA00047665"/>
    </source>
</evidence>
<dbReference type="GO" id="GO:0005739">
    <property type="term" value="C:mitochondrion"/>
    <property type="evidence" value="ECO:0007669"/>
    <property type="project" value="UniProtKB-SubCell"/>
</dbReference>
<dbReference type="InterPro" id="IPR006223">
    <property type="entry name" value="GcvT"/>
</dbReference>
<reference evidence="15" key="1">
    <citation type="submission" date="2025-08" db="UniProtKB">
        <authorList>
            <consortium name="RefSeq"/>
        </authorList>
    </citation>
    <scope>IDENTIFICATION</scope>
    <source>
        <tissue evidence="15">Entire body</tissue>
    </source>
</reference>
<dbReference type="FunFam" id="2.40.30.110:FF:000002">
    <property type="entry name" value="Aminomethyltransferase"/>
    <property type="match status" value="1"/>
</dbReference>
<evidence type="ECO:0000313" key="15">
    <source>
        <dbReference type="RefSeq" id="XP_018323584.1"/>
    </source>
</evidence>
<dbReference type="FunFam" id="3.30.70.1400:FF:000001">
    <property type="entry name" value="Aminomethyltransferase"/>
    <property type="match status" value="1"/>
</dbReference>
<evidence type="ECO:0000256" key="5">
    <source>
        <dbReference type="ARBA" id="ARBA00022576"/>
    </source>
</evidence>
<dbReference type="PANTHER" id="PTHR43757:SF16">
    <property type="entry name" value="AMINOMETHYLTRANSFERASE, MITOCHONDRIAL"/>
    <property type="match status" value="1"/>
</dbReference>
<evidence type="ECO:0000259" key="12">
    <source>
        <dbReference type="Pfam" id="PF01571"/>
    </source>
</evidence>
<feature type="binding site" evidence="10">
    <location>
        <position position="229"/>
    </location>
    <ligand>
        <name>substrate</name>
    </ligand>
</feature>
<dbReference type="Gene3D" id="3.30.1360.120">
    <property type="entry name" value="Probable tRNA modification gtpase trme, domain 1"/>
    <property type="match status" value="1"/>
</dbReference>
<dbReference type="Pfam" id="PF01571">
    <property type="entry name" value="GCV_T"/>
    <property type="match status" value="1"/>
</dbReference>
<comment type="subunit">
    <text evidence="4 11">The glycine cleavage system is composed of four proteins: P, T, L and H.</text>
</comment>
<dbReference type="Gene3D" id="2.40.30.110">
    <property type="entry name" value="Aminomethyltransferase beta-barrel domains"/>
    <property type="match status" value="1"/>
</dbReference>
<keyword evidence="7 11" id="KW-0809">Transit peptide</keyword>
<dbReference type="Pfam" id="PF08669">
    <property type="entry name" value="GCV_T_C"/>
    <property type="match status" value="1"/>
</dbReference>
<dbReference type="InParanoid" id="A0A1W4WI20"/>